<dbReference type="OrthoDB" id="6133115at2759"/>
<accession>A0A078A911</accession>
<dbReference type="Gene3D" id="3.40.220.10">
    <property type="entry name" value="Leucine Aminopeptidase, subunit E, domain 1"/>
    <property type="match status" value="1"/>
</dbReference>
<evidence type="ECO:0000256" key="1">
    <source>
        <dbReference type="SAM" id="MobiDB-lite"/>
    </source>
</evidence>
<evidence type="ECO:0000313" key="4">
    <source>
        <dbReference type="Proteomes" id="UP000039865"/>
    </source>
</evidence>
<dbReference type="PANTHER" id="PTHR11106:SF111">
    <property type="entry name" value="MACRO DOMAIN-CONTAINING PROTEIN"/>
    <property type="match status" value="1"/>
</dbReference>
<sequence length="400" mass="45602">MKVNSQQEQIEKKQQAEEEKSGYSFMKSFFGGIIQHLPPNIIEKELYKPQVNQPASGNSKSISKSASKPSTAKIDKIQQEQEMLQCQIAGQNKVILGGWLEVSLSQGDITEEKVDAIVNASNEHLIHDAGVSKAILMKGGIRIQEESEQWLKKNQQAQIGTARVITTSGLMKNCKYIIHAVGPVWTNGLIEDEKLLYDCIRDVFLTAIKYNCKSVAVPAISTGFYGFPKNLCAAHFFRAAEDFCFENYNNDSCLKQIRFTVFDDETWEAFYNEFTWRYKGRVFCFPNTGTFNEGLLARNFKRIRGQASQNFSQGLQKQQMSNEENDQSYYEELDEEVKEQISIAQSNSSDQIDQQKVKNVILKEVQTQTLTFDQLAQEIRETIEVDGMNKQFRQIQLNKG</sequence>
<gene>
    <name evidence="3" type="primary">Contig4791.g5118</name>
    <name evidence="3" type="ORF">STYLEM_7744</name>
</gene>
<feature type="compositionally biased region" description="Low complexity" evidence="1">
    <location>
        <begin position="55"/>
        <end position="72"/>
    </location>
</feature>
<dbReference type="InterPro" id="IPR002589">
    <property type="entry name" value="Macro_dom"/>
</dbReference>
<dbReference type="AlphaFoldDB" id="A0A078A911"/>
<evidence type="ECO:0000259" key="2">
    <source>
        <dbReference type="PROSITE" id="PS51154"/>
    </source>
</evidence>
<dbReference type="PANTHER" id="PTHR11106">
    <property type="entry name" value="GANGLIOSIDE INDUCED DIFFERENTIATION ASSOCIATED PROTEIN 2-RELATED"/>
    <property type="match status" value="1"/>
</dbReference>
<dbReference type="InterPro" id="IPR043472">
    <property type="entry name" value="Macro_dom-like"/>
</dbReference>
<feature type="domain" description="Macro" evidence="2">
    <location>
        <begin position="89"/>
        <end position="278"/>
    </location>
</feature>
<proteinExistence type="predicted"/>
<feature type="region of interest" description="Disordered" evidence="1">
    <location>
        <begin position="52"/>
        <end position="72"/>
    </location>
</feature>
<dbReference type="SMART" id="SM00506">
    <property type="entry name" value="A1pp"/>
    <property type="match status" value="1"/>
</dbReference>
<feature type="compositionally biased region" description="Basic and acidic residues" evidence="1">
    <location>
        <begin position="9"/>
        <end position="20"/>
    </location>
</feature>
<keyword evidence="4" id="KW-1185">Reference proteome</keyword>
<dbReference type="CDD" id="cd02907">
    <property type="entry name" value="Macro_Af1521_BAL-like"/>
    <property type="match status" value="1"/>
</dbReference>
<reference evidence="3 4" key="1">
    <citation type="submission" date="2014-06" db="EMBL/GenBank/DDBJ databases">
        <authorList>
            <person name="Swart Estienne"/>
        </authorList>
    </citation>
    <scope>NUCLEOTIDE SEQUENCE [LARGE SCALE GENOMIC DNA]</scope>
    <source>
        <strain evidence="3 4">130c</strain>
    </source>
</reference>
<name>A0A078A911_STYLE</name>
<dbReference type="InParanoid" id="A0A078A911"/>
<dbReference type="Pfam" id="PF01661">
    <property type="entry name" value="Macro"/>
    <property type="match status" value="1"/>
</dbReference>
<protein>
    <recommendedName>
        <fullName evidence="2">Macro domain-containing protein</fullName>
    </recommendedName>
</protein>
<dbReference type="EMBL" id="CCKQ01007403">
    <property type="protein sequence ID" value="CDW78760.1"/>
    <property type="molecule type" value="Genomic_DNA"/>
</dbReference>
<feature type="region of interest" description="Disordered" evidence="1">
    <location>
        <begin position="1"/>
        <end position="20"/>
    </location>
</feature>
<dbReference type="PROSITE" id="PS51154">
    <property type="entry name" value="MACRO"/>
    <property type="match status" value="1"/>
</dbReference>
<evidence type="ECO:0000313" key="3">
    <source>
        <dbReference type="EMBL" id="CDW78760.1"/>
    </source>
</evidence>
<dbReference type="SUPFAM" id="SSF52949">
    <property type="entry name" value="Macro domain-like"/>
    <property type="match status" value="1"/>
</dbReference>
<dbReference type="Proteomes" id="UP000039865">
    <property type="component" value="Unassembled WGS sequence"/>
</dbReference>
<organism evidence="3 4">
    <name type="scientific">Stylonychia lemnae</name>
    <name type="common">Ciliate</name>
    <dbReference type="NCBI Taxonomy" id="5949"/>
    <lineage>
        <taxon>Eukaryota</taxon>
        <taxon>Sar</taxon>
        <taxon>Alveolata</taxon>
        <taxon>Ciliophora</taxon>
        <taxon>Intramacronucleata</taxon>
        <taxon>Spirotrichea</taxon>
        <taxon>Stichotrichia</taxon>
        <taxon>Sporadotrichida</taxon>
        <taxon>Oxytrichidae</taxon>
        <taxon>Stylonychinae</taxon>
        <taxon>Stylonychia</taxon>
    </lineage>
</organism>